<accession>A0A918WI39</accession>
<gene>
    <name evidence="2" type="ORF">GCM10007100_12790</name>
</gene>
<reference evidence="2" key="2">
    <citation type="submission" date="2020-09" db="EMBL/GenBank/DDBJ databases">
        <authorList>
            <person name="Sun Q."/>
            <person name="Kim S."/>
        </authorList>
    </citation>
    <scope>NUCLEOTIDE SEQUENCE</scope>
    <source>
        <strain evidence="2">KCTC 12988</strain>
    </source>
</reference>
<dbReference type="AlphaFoldDB" id="A0A918WI39"/>
<dbReference type="PROSITE" id="PS51257">
    <property type="entry name" value="PROKAR_LIPOPROTEIN"/>
    <property type="match status" value="1"/>
</dbReference>
<evidence type="ECO:0000256" key="1">
    <source>
        <dbReference type="SAM" id="MobiDB-lite"/>
    </source>
</evidence>
<reference evidence="2" key="1">
    <citation type="journal article" date="2014" name="Int. J. Syst. Evol. Microbiol.">
        <title>Complete genome sequence of Corynebacterium casei LMG S-19264T (=DSM 44701T), isolated from a smear-ripened cheese.</title>
        <authorList>
            <consortium name="US DOE Joint Genome Institute (JGI-PGF)"/>
            <person name="Walter F."/>
            <person name="Albersmeier A."/>
            <person name="Kalinowski J."/>
            <person name="Ruckert C."/>
        </authorList>
    </citation>
    <scope>NUCLEOTIDE SEQUENCE</scope>
    <source>
        <strain evidence="2">KCTC 12988</strain>
    </source>
</reference>
<sequence>MRAFSLIAAAAALFLSACDRHEWESKDGNMGTKELYVHHGEHGGDHGEHGEHGEHHGDDHGDHGKAAEHKEEGEAH</sequence>
<evidence type="ECO:0000313" key="3">
    <source>
        <dbReference type="Proteomes" id="UP000644507"/>
    </source>
</evidence>
<dbReference type="Proteomes" id="UP000644507">
    <property type="component" value="Unassembled WGS sequence"/>
</dbReference>
<name>A0A918WI39_9BACT</name>
<dbReference type="RefSeq" id="WP_189568798.1">
    <property type="nucleotide sequence ID" value="NZ_BMXI01000004.1"/>
</dbReference>
<evidence type="ECO:0000313" key="2">
    <source>
        <dbReference type="EMBL" id="GHC48351.1"/>
    </source>
</evidence>
<keyword evidence="3" id="KW-1185">Reference proteome</keyword>
<feature type="region of interest" description="Disordered" evidence="1">
    <location>
        <begin position="36"/>
        <end position="76"/>
    </location>
</feature>
<organism evidence="2 3">
    <name type="scientific">Roseibacillus persicicus</name>
    <dbReference type="NCBI Taxonomy" id="454148"/>
    <lineage>
        <taxon>Bacteria</taxon>
        <taxon>Pseudomonadati</taxon>
        <taxon>Verrucomicrobiota</taxon>
        <taxon>Verrucomicrobiia</taxon>
        <taxon>Verrucomicrobiales</taxon>
        <taxon>Verrucomicrobiaceae</taxon>
        <taxon>Roseibacillus</taxon>
    </lineage>
</organism>
<protein>
    <submittedName>
        <fullName evidence="2">Uncharacterized protein</fullName>
    </submittedName>
</protein>
<comment type="caution">
    <text evidence="2">The sequence shown here is derived from an EMBL/GenBank/DDBJ whole genome shotgun (WGS) entry which is preliminary data.</text>
</comment>
<proteinExistence type="predicted"/>
<dbReference type="EMBL" id="BMXI01000004">
    <property type="protein sequence ID" value="GHC48351.1"/>
    <property type="molecule type" value="Genomic_DNA"/>
</dbReference>